<dbReference type="RefSeq" id="WP_009577145.1">
    <property type="nucleotide sequence ID" value="NZ_AEIG01000116.1"/>
</dbReference>
<evidence type="ECO:0000313" key="2">
    <source>
        <dbReference type="Proteomes" id="UP000005615"/>
    </source>
</evidence>
<dbReference type="Gene3D" id="3.40.1000.10">
    <property type="entry name" value="Mog1/PsbP, alpha/beta/alpha sandwich"/>
    <property type="match status" value="1"/>
</dbReference>
<name>F3L5L0_9GAMM</name>
<proteinExistence type="predicted"/>
<comment type="caution">
    <text evidence="1">The sequence shown here is derived from an EMBL/GenBank/DDBJ whole genome shotgun (WGS) entry which is preliminary data.</text>
</comment>
<accession>F3L5L0</accession>
<keyword evidence="2" id="KW-1185">Reference proteome</keyword>
<protein>
    <submittedName>
        <fullName evidence="1">Uncharacterized protein</fullName>
    </submittedName>
</protein>
<dbReference type="EMBL" id="AEIG01000116">
    <property type="protein sequence ID" value="EGG28378.1"/>
    <property type="molecule type" value="Genomic_DNA"/>
</dbReference>
<reference evidence="1 2" key="1">
    <citation type="journal article" date="2011" name="J. Bacteriol.">
        <title>Genome sequence of strain IMCC3088, a proteorhodopsin-containing marine bacterium belonging to the OM60/NOR5 clade.</title>
        <authorList>
            <person name="Jang Y."/>
            <person name="Oh H.M."/>
            <person name="Kang I."/>
            <person name="Lee K."/>
            <person name="Yang S.J."/>
            <person name="Cho J.C."/>
        </authorList>
    </citation>
    <scope>NUCLEOTIDE SEQUENCE [LARGE SCALE GENOMIC DNA]</scope>
    <source>
        <strain evidence="1 2">IMCC3088</strain>
    </source>
</reference>
<dbReference type="OrthoDB" id="5740652at2"/>
<organism evidence="1 2">
    <name type="scientific">Aequoribacter fuscus</name>
    <dbReference type="NCBI Taxonomy" id="2518989"/>
    <lineage>
        <taxon>Bacteria</taxon>
        <taxon>Pseudomonadati</taxon>
        <taxon>Pseudomonadota</taxon>
        <taxon>Gammaproteobacteria</taxon>
        <taxon>Cellvibrionales</taxon>
        <taxon>Halieaceae</taxon>
        <taxon>Aequoribacter</taxon>
    </lineage>
</organism>
<dbReference type="Proteomes" id="UP000005615">
    <property type="component" value="Unassembled WGS sequence"/>
</dbReference>
<dbReference type="AlphaFoldDB" id="F3L5L0"/>
<evidence type="ECO:0000313" key="1">
    <source>
        <dbReference type="EMBL" id="EGG28378.1"/>
    </source>
</evidence>
<dbReference type="STRING" id="2518989.IMCC3088_288"/>
<gene>
    <name evidence="1" type="ORF">IMCC3088_288</name>
</gene>
<sequence>MRVLETQWWRLGLPDEWNAEQDDESILITDRDEVGTIEISHLIAEPGEAQLSIEELAKLNAEHDNLEWSSCCCGDFDGVETVYLEDGAAIREWWLRAQSLTLFVTYVCDEENRGLDDAIVDEILDGLELVVESLNE</sequence>